<evidence type="ECO:0000256" key="3">
    <source>
        <dbReference type="ARBA" id="ARBA00022694"/>
    </source>
</evidence>
<comment type="caution">
    <text evidence="7">The sequence shown here is derived from an EMBL/GenBank/DDBJ whole genome shotgun (WGS) entry which is preliminary data.</text>
</comment>
<dbReference type="PANTHER" id="PTHR13767:SF2">
    <property type="entry name" value="PSEUDOURIDYLATE SYNTHASE TRUB1"/>
    <property type="match status" value="1"/>
</dbReference>
<dbReference type="InterPro" id="IPR014780">
    <property type="entry name" value="tRNA_psdUridine_synth_TruB"/>
</dbReference>
<dbReference type="SUPFAM" id="SSF55120">
    <property type="entry name" value="Pseudouridine synthase"/>
    <property type="match status" value="1"/>
</dbReference>
<evidence type="ECO:0000313" key="7">
    <source>
        <dbReference type="EMBL" id="RZD13942.1"/>
    </source>
</evidence>
<evidence type="ECO:0000256" key="1">
    <source>
        <dbReference type="ARBA" id="ARBA00000385"/>
    </source>
</evidence>
<dbReference type="GO" id="GO:0031119">
    <property type="term" value="P:tRNA pseudouridine synthesis"/>
    <property type="evidence" value="ECO:0007669"/>
    <property type="project" value="UniProtKB-UniRule"/>
</dbReference>
<dbReference type="Proteomes" id="UP000320813">
    <property type="component" value="Unassembled WGS sequence"/>
</dbReference>
<gene>
    <name evidence="5 7" type="primary">truB</name>
    <name evidence="7" type="ORF">EVJ47_08410</name>
</gene>
<feature type="domain" description="Pseudouridine synthase II N-terminal" evidence="6">
    <location>
        <begin position="31"/>
        <end position="184"/>
    </location>
</feature>
<sequence>MKVVKNSDINGILVIDKPKDMTSFTVDSMIKKELNCLKVGHAGTLDPFATGVLPVLINKATKIQDKLINIPKSYEGAFKIGVSTNTLDVSGIEVDKKQVSGSEIANIADYLSKLKGDFTQKIPMFSAKKFKGVPLYKYARKNIDIGSIYGDKKTGVVNIYDFEVKSYDNAFIYFKCSVSKGTYVRAIAQDIMDKFNIPAHLFSLRRTSAGGFDIYEALPFESLTKGVDFMIENIVQVHSHRIINNNDDISITKYNNI</sequence>
<dbReference type="GO" id="GO:0003723">
    <property type="term" value="F:RNA binding"/>
    <property type="evidence" value="ECO:0007669"/>
    <property type="project" value="InterPro"/>
</dbReference>
<reference evidence="7 8" key="1">
    <citation type="submission" date="2019-01" db="EMBL/GenBank/DDBJ databases">
        <title>Insights into ecological role of a new deltaproteobacterial order Candidatus Sinidesulfobacterales (Sva0485) by metagenomics and metatranscriptomics.</title>
        <authorList>
            <person name="Tan S."/>
            <person name="Liu J."/>
            <person name="Fang Y."/>
            <person name="Hedlund B.P."/>
            <person name="Lian Z.H."/>
            <person name="Huang L.Y."/>
            <person name="Li J.T."/>
            <person name="Huang L.N."/>
            <person name="Li W.J."/>
            <person name="Jiang H.C."/>
            <person name="Dong H.L."/>
            <person name="Shu W.S."/>
        </authorList>
    </citation>
    <scope>NUCLEOTIDE SEQUENCE [LARGE SCALE GENOMIC DNA]</scope>
    <source>
        <strain evidence="7">AP3</strain>
    </source>
</reference>
<evidence type="ECO:0000259" key="6">
    <source>
        <dbReference type="Pfam" id="PF01509"/>
    </source>
</evidence>
<evidence type="ECO:0000256" key="5">
    <source>
        <dbReference type="HAMAP-Rule" id="MF_01080"/>
    </source>
</evidence>
<organism evidence="7 8">
    <name type="scientific">Candidatus Acidulodesulfobacterium ferriphilum</name>
    <dbReference type="NCBI Taxonomy" id="2597223"/>
    <lineage>
        <taxon>Bacteria</taxon>
        <taxon>Deltaproteobacteria</taxon>
        <taxon>Candidatus Acidulodesulfobacterales</taxon>
        <taxon>Candidatus Acidulodesulfobacterium</taxon>
    </lineage>
</organism>
<keyword evidence="4 5" id="KW-0413">Isomerase</keyword>
<dbReference type="HAMAP" id="MF_01080">
    <property type="entry name" value="TruB_bact"/>
    <property type="match status" value="1"/>
</dbReference>
<comment type="function">
    <text evidence="5">Responsible for synthesis of pseudouridine from uracil-55 in the psi GC loop of transfer RNAs.</text>
</comment>
<comment type="similarity">
    <text evidence="2 5">Belongs to the pseudouridine synthase TruB family. Type 1 subfamily.</text>
</comment>
<dbReference type="Gene3D" id="3.30.2350.10">
    <property type="entry name" value="Pseudouridine synthase"/>
    <property type="match status" value="1"/>
</dbReference>
<dbReference type="InterPro" id="IPR020103">
    <property type="entry name" value="PsdUridine_synth_cat_dom_sf"/>
</dbReference>
<feature type="active site" description="Nucleophile" evidence="5">
    <location>
        <position position="46"/>
    </location>
</feature>
<dbReference type="GO" id="GO:1990481">
    <property type="term" value="P:mRNA pseudouridine synthesis"/>
    <property type="evidence" value="ECO:0007669"/>
    <property type="project" value="TreeGrafter"/>
</dbReference>
<evidence type="ECO:0000256" key="2">
    <source>
        <dbReference type="ARBA" id="ARBA00005642"/>
    </source>
</evidence>
<accession>A0A519B9H0</accession>
<proteinExistence type="inferred from homology"/>
<keyword evidence="3 5" id="KW-0819">tRNA processing</keyword>
<dbReference type="AlphaFoldDB" id="A0A519B9H0"/>
<protein>
    <recommendedName>
        <fullName evidence="5">tRNA pseudouridine synthase B</fullName>
        <ecNumber evidence="5">5.4.99.25</ecNumber>
    </recommendedName>
    <alternativeName>
        <fullName evidence="5">tRNA pseudouridine(55) synthase</fullName>
        <shortName evidence="5">Psi55 synthase</shortName>
    </alternativeName>
    <alternativeName>
        <fullName evidence="5">tRNA pseudouridylate synthase</fullName>
    </alternativeName>
    <alternativeName>
        <fullName evidence="5">tRNA-uridine isomerase</fullName>
    </alternativeName>
</protein>
<dbReference type="Pfam" id="PF01509">
    <property type="entry name" value="TruB_N"/>
    <property type="match status" value="1"/>
</dbReference>
<dbReference type="InterPro" id="IPR002501">
    <property type="entry name" value="PsdUridine_synth_N"/>
</dbReference>
<dbReference type="EC" id="5.4.99.25" evidence="5"/>
<evidence type="ECO:0000256" key="4">
    <source>
        <dbReference type="ARBA" id="ARBA00023235"/>
    </source>
</evidence>
<comment type="catalytic activity">
    <reaction evidence="1 5">
        <text>uridine(55) in tRNA = pseudouridine(55) in tRNA</text>
        <dbReference type="Rhea" id="RHEA:42532"/>
        <dbReference type="Rhea" id="RHEA-COMP:10101"/>
        <dbReference type="Rhea" id="RHEA-COMP:10102"/>
        <dbReference type="ChEBI" id="CHEBI:65314"/>
        <dbReference type="ChEBI" id="CHEBI:65315"/>
        <dbReference type="EC" id="5.4.99.25"/>
    </reaction>
</comment>
<dbReference type="GO" id="GO:0160148">
    <property type="term" value="F:tRNA pseudouridine(55) synthase activity"/>
    <property type="evidence" value="ECO:0007669"/>
    <property type="project" value="UniProtKB-EC"/>
</dbReference>
<dbReference type="EMBL" id="SGBD01000005">
    <property type="protein sequence ID" value="RZD13942.1"/>
    <property type="molecule type" value="Genomic_DNA"/>
</dbReference>
<dbReference type="NCBIfam" id="TIGR00431">
    <property type="entry name" value="TruB"/>
    <property type="match status" value="1"/>
</dbReference>
<name>A0A519B9H0_9DELT</name>
<evidence type="ECO:0000313" key="8">
    <source>
        <dbReference type="Proteomes" id="UP000320813"/>
    </source>
</evidence>
<dbReference type="PANTHER" id="PTHR13767">
    <property type="entry name" value="TRNA-PSEUDOURIDINE SYNTHASE"/>
    <property type="match status" value="1"/>
</dbReference>